<dbReference type="Gene3D" id="1.10.10.60">
    <property type="entry name" value="Homeodomain-like"/>
    <property type="match status" value="1"/>
</dbReference>
<dbReference type="InterPro" id="IPR036271">
    <property type="entry name" value="Tet_transcr_reg_TetR-rel_C_sf"/>
</dbReference>
<dbReference type="InterPro" id="IPR009057">
    <property type="entry name" value="Homeodomain-like_sf"/>
</dbReference>
<dbReference type="InterPro" id="IPR023772">
    <property type="entry name" value="DNA-bd_HTH_TetR-type_CS"/>
</dbReference>
<evidence type="ECO:0000256" key="2">
    <source>
        <dbReference type="PROSITE-ProRule" id="PRU00335"/>
    </source>
</evidence>
<feature type="DNA-binding region" description="H-T-H motif" evidence="2">
    <location>
        <begin position="33"/>
        <end position="52"/>
    </location>
</feature>
<evidence type="ECO:0000313" key="5">
    <source>
        <dbReference type="Proteomes" id="UP001139179"/>
    </source>
</evidence>
<dbReference type="GO" id="GO:0003677">
    <property type="term" value="F:DNA binding"/>
    <property type="evidence" value="ECO:0007669"/>
    <property type="project" value="UniProtKB-UniRule"/>
</dbReference>
<feature type="domain" description="HTH tetR-type" evidence="3">
    <location>
        <begin position="10"/>
        <end position="70"/>
    </location>
</feature>
<dbReference type="InterPro" id="IPR050109">
    <property type="entry name" value="HTH-type_TetR-like_transc_reg"/>
</dbReference>
<protein>
    <submittedName>
        <fullName evidence="4">TetR/AcrR family transcriptional regulator</fullName>
    </submittedName>
</protein>
<dbReference type="InterPro" id="IPR001647">
    <property type="entry name" value="HTH_TetR"/>
</dbReference>
<dbReference type="GO" id="GO:0006355">
    <property type="term" value="P:regulation of DNA-templated transcription"/>
    <property type="evidence" value="ECO:0007669"/>
    <property type="project" value="UniProtKB-ARBA"/>
</dbReference>
<dbReference type="PROSITE" id="PS01081">
    <property type="entry name" value="HTH_TETR_1"/>
    <property type="match status" value="1"/>
</dbReference>
<dbReference type="PANTHER" id="PTHR30328">
    <property type="entry name" value="TRANSCRIPTIONAL REPRESSOR"/>
    <property type="match status" value="1"/>
</dbReference>
<dbReference type="EMBL" id="JAMBOL010000036">
    <property type="protein sequence ID" value="MCM3716362.1"/>
    <property type="molecule type" value="Genomic_DNA"/>
</dbReference>
<dbReference type="SUPFAM" id="SSF46689">
    <property type="entry name" value="Homeodomain-like"/>
    <property type="match status" value="1"/>
</dbReference>
<accession>A0A9X2IRE5</accession>
<name>A0A9X2IRE5_9BACI</name>
<evidence type="ECO:0000259" key="3">
    <source>
        <dbReference type="PROSITE" id="PS50977"/>
    </source>
</evidence>
<dbReference type="PANTHER" id="PTHR30328:SF54">
    <property type="entry name" value="HTH-TYPE TRANSCRIPTIONAL REPRESSOR SCO4008"/>
    <property type="match status" value="1"/>
</dbReference>
<dbReference type="PRINTS" id="PR00455">
    <property type="entry name" value="HTHTETR"/>
</dbReference>
<dbReference type="Gene3D" id="1.10.357.10">
    <property type="entry name" value="Tetracycline Repressor, domain 2"/>
    <property type="match status" value="1"/>
</dbReference>
<reference evidence="4" key="1">
    <citation type="submission" date="2022-05" db="EMBL/GenBank/DDBJ databases">
        <title>Comparative Genomics of Spacecraft Associated Microbes.</title>
        <authorList>
            <person name="Tran M.T."/>
            <person name="Wright A."/>
            <person name="Seuylemezian A."/>
            <person name="Eisen J."/>
            <person name="Coil D."/>
        </authorList>
    </citation>
    <scope>NUCLEOTIDE SEQUENCE</scope>
    <source>
        <strain evidence="4">214.1.1</strain>
    </source>
</reference>
<dbReference type="Proteomes" id="UP001139179">
    <property type="component" value="Unassembled WGS sequence"/>
</dbReference>
<proteinExistence type="predicted"/>
<evidence type="ECO:0000313" key="4">
    <source>
        <dbReference type="EMBL" id="MCM3716362.1"/>
    </source>
</evidence>
<keyword evidence="5" id="KW-1185">Reference proteome</keyword>
<dbReference type="SUPFAM" id="SSF48498">
    <property type="entry name" value="Tetracyclin repressor-like, C-terminal domain"/>
    <property type="match status" value="1"/>
</dbReference>
<comment type="caution">
    <text evidence="4">The sequence shown here is derived from an EMBL/GenBank/DDBJ whole genome shotgun (WGS) entry which is preliminary data.</text>
</comment>
<dbReference type="RefSeq" id="WP_251225020.1">
    <property type="nucleotide sequence ID" value="NZ_JAMBOL010000036.1"/>
</dbReference>
<evidence type="ECO:0000256" key="1">
    <source>
        <dbReference type="ARBA" id="ARBA00023125"/>
    </source>
</evidence>
<dbReference type="PROSITE" id="PS50977">
    <property type="entry name" value="HTH_TETR_2"/>
    <property type="match status" value="1"/>
</dbReference>
<dbReference type="Pfam" id="PF00440">
    <property type="entry name" value="TetR_N"/>
    <property type="match status" value="1"/>
</dbReference>
<keyword evidence="1 2" id="KW-0238">DNA-binding</keyword>
<organism evidence="4 5">
    <name type="scientific">Halalkalibacter oceani</name>
    <dbReference type="NCBI Taxonomy" id="1653776"/>
    <lineage>
        <taxon>Bacteria</taxon>
        <taxon>Bacillati</taxon>
        <taxon>Bacillota</taxon>
        <taxon>Bacilli</taxon>
        <taxon>Bacillales</taxon>
        <taxon>Bacillaceae</taxon>
        <taxon>Halalkalibacter</taxon>
    </lineage>
</organism>
<gene>
    <name evidence="4" type="ORF">M3202_20155</name>
</gene>
<dbReference type="AlphaFoldDB" id="A0A9X2IRE5"/>
<sequence length="211" mass="25255">MLERFEALEETKRKRILEAAFHEFAEHGYEQASTNRIVKAAGIGKGMLFYYFENKESLYHYLIDYAIKMLDEHYLSKIDLTETDFIERLNKMAILKWKVFAEHEKLGNFMATVGLNMEEPALPQPLRSKIENMQAFFGKVMNDNIDHTKFRDDVDVQKAFDLIRWSMEGYRIELMEKFKGRKLTDIDMEPYWQDYYEYLDILKACFYKKGE</sequence>